<sequence>EASPPLTSIHKKTASGLLSHVLPKQKGEHYAPFGTQLMCVCVCVQLITEVLVKVMAEKAGLDAAGQSALRRVMEAVIGDIDAYYKEIGFAG</sequence>
<reference evidence="1" key="2">
    <citation type="submission" date="2025-09" db="UniProtKB">
        <authorList>
            <consortium name="Ensembl"/>
        </authorList>
    </citation>
    <scope>IDENTIFICATION</scope>
</reference>
<protein>
    <submittedName>
        <fullName evidence="1">Uncharacterized protein</fullName>
    </submittedName>
</protein>
<dbReference type="Gene3D" id="6.10.140.2110">
    <property type="match status" value="1"/>
</dbReference>
<dbReference type="Ensembl" id="ENSSRHT00000013134.1">
    <property type="protein sequence ID" value="ENSSRHP00000012674.1"/>
    <property type="gene ID" value="ENSSRHG00000007239.1"/>
</dbReference>
<name>A0A673GFV9_9TELE</name>
<organism evidence="1 2">
    <name type="scientific">Sinocyclocheilus rhinocerous</name>
    <dbReference type="NCBI Taxonomy" id="307959"/>
    <lineage>
        <taxon>Eukaryota</taxon>
        <taxon>Metazoa</taxon>
        <taxon>Chordata</taxon>
        <taxon>Craniata</taxon>
        <taxon>Vertebrata</taxon>
        <taxon>Euteleostomi</taxon>
        <taxon>Actinopterygii</taxon>
        <taxon>Neopterygii</taxon>
        <taxon>Teleostei</taxon>
        <taxon>Ostariophysi</taxon>
        <taxon>Cypriniformes</taxon>
        <taxon>Cyprinidae</taxon>
        <taxon>Cyprininae</taxon>
        <taxon>Sinocyclocheilus</taxon>
    </lineage>
</organism>
<reference evidence="1" key="1">
    <citation type="submission" date="2025-08" db="UniProtKB">
        <authorList>
            <consortium name="Ensembl"/>
        </authorList>
    </citation>
    <scope>IDENTIFICATION</scope>
</reference>
<proteinExistence type="predicted"/>
<keyword evidence="2" id="KW-1185">Reference proteome</keyword>
<accession>A0A673GFV9</accession>
<evidence type="ECO:0000313" key="1">
    <source>
        <dbReference type="Ensembl" id="ENSSRHP00000012674.1"/>
    </source>
</evidence>
<dbReference type="Proteomes" id="UP000472270">
    <property type="component" value="Unassembled WGS sequence"/>
</dbReference>
<dbReference type="AlphaFoldDB" id="A0A673GFV9"/>
<evidence type="ECO:0000313" key="2">
    <source>
        <dbReference type="Proteomes" id="UP000472270"/>
    </source>
</evidence>